<keyword evidence="9" id="KW-1185">Reference proteome</keyword>
<comment type="caution">
    <text evidence="8">The sequence shown here is derived from an EMBL/GenBank/DDBJ whole genome shotgun (WGS) entry which is preliminary data.</text>
</comment>
<dbReference type="Pfam" id="PF03601">
    <property type="entry name" value="Cons_hypoth698"/>
    <property type="match status" value="1"/>
</dbReference>
<evidence type="ECO:0000256" key="5">
    <source>
        <dbReference type="ARBA" id="ARBA00022989"/>
    </source>
</evidence>
<feature type="transmembrane region" description="Helical" evidence="7">
    <location>
        <begin position="79"/>
        <end position="101"/>
    </location>
</feature>
<dbReference type="InterPro" id="IPR018383">
    <property type="entry name" value="UPF0324_pro"/>
</dbReference>
<dbReference type="PANTHER" id="PTHR30106">
    <property type="entry name" value="INNER MEMBRANE PROTEIN YEIH-RELATED"/>
    <property type="match status" value="1"/>
</dbReference>
<accession>A0ABR8R492</accession>
<organism evidence="8 9">
    <name type="scientific">Brevundimonas guildfordensis</name>
    <dbReference type="NCBI Taxonomy" id="2762241"/>
    <lineage>
        <taxon>Bacteria</taxon>
        <taxon>Pseudomonadati</taxon>
        <taxon>Pseudomonadota</taxon>
        <taxon>Alphaproteobacteria</taxon>
        <taxon>Caulobacterales</taxon>
        <taxon>Caulobacteraceae</taxon>
        <taxon>Brevundimonas</taxon>
    </lineage>
</organism>
<keyword evidence="3" id="KW-1003">Cell membrane</keyword>
<feature type="transmembrane region" description="Helical" evidence="7">
    <location>
        <begin position="323"/>
        <end position="345"/>
    </location>
</feature>
<evidence type="ECO:0000256" key="2">
    <source>
        <dbReference type="ARBA" id="ARBA00007977"/>
    </source>
</evidence>
<evidence type="ECO:0000256" key="4">
    <source>
        <dbReference type="ARBA" id="ARBA00022692"/>
    </source>
</evidence>
<reference evidence="8 9" key="1">
    <citation type="submission" date="2020-08" db="EMBL/GenBank/DDBJ databases">
        <title>A Genomic Blueprint of the Chicken Gut Microbiome.</title>
        <authorList>
            <person name="Gilroy R."/>
            <person name="Ravi A."/>
            <person name="Getino M."/>
            <person name="Pursley I."/>
            <person name="Horton D.L."/>
            <person name="Alikhan N.-F."/>
            <person name="Baker D."/>
            <person name="Gharbi K."/>
            <person name="Hall N."/>
            <person name="Watson M."/>
            <person name="Adriaenssens E.M."/>
            <person name="Foster-Nyarko E."/>
            <person name="Jarju S."/>
            <person name="Secka A."/>
            <person name="Antonio M."/>
            <person name="Oren A."/>
            <person name="Chaudhuri R."/>
            <person name="La Ragione R.M."/>
            <person name="Hildebrand F."/>
            <person name="Pallen M.J."/>
        </authorList>
    </citation>
    <scope>NUCLEOTIDE SEQUENCE [LARGE SCALE GENOMIC DNA]</scope>
    <source>
        <strain evidence="8 9">Sa3CVA3</strain>
    </source>
</reference>
<evidence type="ECO:0000313" key="8">
    <source>
        <dbReference type="EMBL" id="MBD7942352.1"/>
    </source>
</evidence>
<dbReference type="Proteomes" id="UP000638918">
    <property type="component" value="Unassembled WGS sequence"/>
</dbReference>
<feature type="transmembrane region" description="Helical" evidence="7">
    <location>
        <begin position="138"/>
        <end position="160"/>
    </location>
</feature>
<sequence>MTVALAPAAAPRRLTGPLALLPGVALSAGIGALAFGLQLIEARLFGQAWIEGLVLAILIGAALRLVWTPSALWSPGVKFSAKTLLEVAVALLGATVSGAAVAALGPWLLLAIVGVVALAILGGYALGRAFGLPHAMALLVACGNAICGNSAIAAVAPVIEAEGQDVAAAIGFTAVLGIAVVLLVPAVGALMGYDATRVGVLAGLTVYAVPQVLAAAAPAGLAAIQTGAVVKLVRVLMLGPVCLVLGLMRSKQAAGGRGPKLHQMAPWFILVFLALMAARSPGWLPETVLPPLQVSVSALTLIAMAALGLMVDPRAVLRAGPRVAAVAALSALLIGLLALGVIALIPLG</sequence>
<feature type="transmembrane region" description="Helical" evidence="7">
    <location>
        <begin position="46"/>
        <end position="67"/>
    </location>
</feature>
<evidence type="ECO:0000313" key="9">
    <source>
        <dbReference type="Proteomes" id="UP000638918"/>
    </source>
</evidence>
<protein>
    <submittedName>
        <fullName evidence="8">Sulfate exporter family transporter</fullName>
    </submittedName>
</protein>
<comment type="subcellular location">
    <subcellularLocation>
        <location evidence="1">Cell membrane</location>
        <topology evidence="1">Multi-pass membrane protein</topology>
    </subcellularLocation>
</comment>
<feature type="transmembrane region" description="Helical" evidence="7">
    <location>
        <begin position="292"/>
        <end position="311"/>
    </location>
</feature>
<keyword evidence="4 7" id="KW-0812">Transmembrane</keyword>
<evidence type="ECO:0000256" key="3">
    <source>
        <dbReference type="ARBA" id="ARBA00022475"/>
    </source>
</evidence>
<evidence type="ECO:0000256" key="6">
    <source>
        <dbReference type="ARBA" id="ARBA00023136"/>
    </source>
</evidence>
<evidence type="ECO:0000256" key="1">
    <source>
        <dbReference type="ARBA" id="ARBA00004651"/>
    </source>
</evidence>
<feature type="transmembrane region" description="Helical" evidence="7">
    <location>
        <begin position="166"/>
        <end position="191"/>
    </location>
</feature>
<evidence type="ECO:0000256" key="7">
    <source>
        <dbReference type="SAM" id="Phobius"/>
    </source>
</evidence>
<feature type="transmembrane region" description="Helical" evidence="7">
    <location>
        <begin position="261"/>
        <end position="280"/>
    </location>
</feature>
<gene>
    <name evidence="8" type="ORF">H9656_13230</name>
</gene>
<dbReference type="RefSeq" id="WP_191744719.1">
    <property type="nucleotide sequence ID" value="NZ_JACSQU010000003.1"/>
</dbReference>
<feature type="transmembrane region" description="Helical" evidence="7">
    <location>
        <begin position="18"/>
        <end position="40"/>
    </location>
</feature>
<keyword evidence="6 7" id="KW-0472">Membrane</keyword>
<feature type="transmembrane region" description="Helical" evidence="7">
    <location>
        <begin position="198"/>
        <end position="222"/>
    </location>
</feature>
<dbReference type="EMBL" id="JACSQU010000003">
    <property type="protein sequence ID" value="MBD7942352.1"/>
    <property type="molecule type" value="Genomic_DNA"/>
</dbReference>
<keyword evidence="5 7" id="KW-1133">Transmembrane helix</keyword>
<name>A0ABR8R492_9CAUL</name>
<feature type="transmembrane region" description="Helical" evidence="7">
    <location>
        <begin position="228"/>
        <end position="249"/>
    </location>
</feature>
<comment type="similarity">
    <text evidence="2">Belongs to the UPF0324 family.</text>
</comment>
<proteinExistence type="inferred from homology"/>
<feature type="transmembrane region" description="Helical" evidence="7">
    <location>
        <begin position="107"/>
        <end position="126"/>
    </location>
</feature>
<dbReference type="PANTHER" id="PTHR30106:SF2">
    <property type="entry name" value="UPF0324 INNER MEMBRANE PROTEIN YEIH"/>
    <property type="match status" value="1"/>
</dbReference>